<accession>A8YGV7</accession>
<reference evidence="1" key="1">
    <citation type="submission" date="2007-08" db="EMBL/GenBank/DDBJ databases">
        <authorList>
            <person name="Frangeul L."/>
        </authorList>
    </citation>
    <scope>NUCLEOTIDE SEQUENCE</scope>
    <source>
        <strain evidence="1">PCC 7806</strain>
    </source>
</reference>
<name>A8YGV7_MICA7</name>
<protein>
    <submittedName>
        <fullName evidence="1">Similarity</fullName>
    </submittedName>
</protein>
<dbReference type="EMBL" id="AM778941">
    <property type="protein sequence ID" value="CAO87360.1"/>
    <property type="molecule type" value="Genomic_DNA"/>
</dbReference>
<sequence>MITFVLDVPTRSTYWLSSARRGGGIRTAICGLPITVTFLLPPCYQTHDQVSPFQSFFLTNDRTASYVRVPSYSYSLETIQDKSYRKI</sequence>
<proteinExistence type="predicted"/>
<evidence type="ECO:0000313" key="1">
    <source>
        <dbReference type="EMBL" id="CAO87360.1"/>
    </source>
</evidence>
<dbReference type="AlphaFoldDB" id="A8YGV7"/>
<gene>
    <name evidence="1" type="ORF">IPF_4053</name>
</gene>
<organism evidence="1">
    <name type="scientific">Microcystis aeruginosa (strain PCC 7806)</name>
    <dbReference type="NCBI Taxonomy" id="267872"/>
    <lineage>
        <taxon>Bacteria</taxon>
        <taxon>Bacillati</taxon>
        <taxon>Cyanobacteriota</taxon>
        <taxon>Cyanophyceae</taxon>
        <taxon>Oscillatoriophycideae</taxon>
        <taxon>Chroococcales</taxon>
        <taxon>Microcystaceae</taxon>
        <taxon>Microcystis</taxon>
    </lineage>
</organism>